<keyword evidence="3" id="KW-0804">Transcription</keyword>
<dbReference type="InterPro" id="IPR009057">
    <property type="entry name" value="Homeodomain-like_sf"/>
</dbReference>
<dbReference type="PROSITE" id="PS50977">
    <property type="entry name" value="HTH_TETR_2"/>
    <property type="match status" value="1"/>
</dbReference>
<dbReference type="GO" id="GO:0003700">
    <property type="term" value="F:DNA-binding transcription factor activity"/>
    <property type="evidence" value="ECO:0007669"/>
    <property type="project" value="TreeGrafter"/>
</dbReference>
<dbReference type="PANTHER" id="PTHR30055:SF234">
    <property type="entry name" value="HTH-TYPE TRANSCRIPTIONAL REGULATOR BETI"/>
    <property type="match status" value="1"/>
</dbReference>
<feature type="DNA-binding region" description="H-T-H motif" evidence="4">
    <location>
        <begin position="40"/>
        <end position="59"/>
    </location>
</feature>
<evidence type="ECO:0000313" key="6">
    <source>
        <dbReference type="EMBL" id="TQJ09511.1"/>
    </source>
</evidence>
<evidence type="ECO:0000256" key="4">
    <source>
        <dbReference type="PROSITE-ProRule" id="PRU00335"/>
    </source>
</evidence>
<dbReference type="Gene3D" id="1.10.357.10">
    <property type="entry name" value="Tetracycline Repressor, domain 2"/>
    <property type="match status" value="1"/>
</dbReference>
<dbReference type="InterPro" id="IPR050109">
    <property type="entry name" value="HTH-type_TetR-like_transc_reg"/>
</dbReference>
<evidence type="ECO:0000313" key="7">
    <source>
        <dbReference type="Proteomes" id="UP000317893"/>
    </source>
</evidence>
<evidence type="ECO:0000256" key="1">
    <source>
        <dbReference type="ARBA" id="ARBA00023015"/>
    </source>
</evidence>
<dbReference type="AlphaFoldDB" id="A0A542E2F5"/>
<keyword evidence="1" id="KW-0805">Transcription regulation</keyword>
<protein>
    <submittedName>
        <fullName evidence="6">TetR family transcriptional regulator</fullName>
    </submittedName>
</protein>
<dbReference type="PANTHER" id="PTHR30055">
    <property type="entry name" value="HTH-TYPE TRANSCRIPTIONAL REGULATOR RUTR"/>
    <property type="match status" value="1"/>
</dbReference>
<keyword evidence="2 4" id="KW-0238">DNA-binding</keyword>
<name>A0A542E2F5_9MICO</name>
<comment type="caution">
    <text evidence="6">The sequence shown here is derived from an EMBL/GenBank/DDBJ whole genome shotgun (WGS) entry which is preliminary data.</text>
</comment>
<accession>A0A542E2F5</accession>
<evidence type="ECO:0000256" key="3">
    <source>
        <dbReference type="ARBA" id="ARBA00023163"/>
    </source>
</evidence>
<dbReference type="EMBL" id="VFMN01000001">
    <property type="protein sequence ID" value="TQJ09511.1"/>
    <property type="molecule type" value="Genomic_DNA"/>
</dbReference>
<dbReference type="Pfam" id="PF00440">
    <property type="entry name" value="TetR_N"/>
    <property type="match status" value="1"/>
</dbReference>
<dbReference type="GO" id="GO:0000976">
    <property type="term" value="F:transcription cis-regulatory region binding"/>
    <property type="evidence" value="ECO:0007669"/>
    <property type="project" value="TreeGrafter"/>
</dbReference>
<dbReference type="InterPro" id="IPR001647">
    <property type="entry name" value="HTH_TetR"/>
</dbReference>
<evidence type="ECO:0000259" key="5">
    <source>
        <dbReference type="PROSITE" id="PS50977"/>
    </source>
</evidence>
<reference evidence="6 7" key="1">
    <citation type="submission" date="2019-06" db="EMBL/GenBank/DDBJ databases">
        <title>Sequencing the genomes of 1000 actinobacteria strains.</title>
        <authorList>
            <person name="Klenk H.-P."/>
        </authorList>
    </citation>
    <scope>NUCLEOTIDE SEQUENCE [LARGE SCALE GENOMIC DNA]</scope>
    <source>
        <strain evidence="6 7">DSM 18607</strain>
    </source>
</reference>
<dbReference type="Proteomes" id="UP000317893">
    <property type="component" value="Unassembled WGS sequence"/>
</dbReference>
<dbReference type="SUPFAM" id="SSF46689">
    <property type="entry name" value="Homeodomain-like"/>
    <property type="match status" value="1"/>
</dbReference>
<organism evidence="6 7">
    <name type="scientific">Lapillicoccus jejuensis</name>
    <dbReference type="NCBI Taxonomy" id="402171"/>
    <lineage>
        <taxon>Bacteria</taxon>
        <taxon>Bacillati</taxon>
        <taxon>Actinomycetota</taxon>
        <taxon>Actinomycetes</taxon>
        <taxon>Micrococcales</taxon>
        <taxon>Intrasporangiaceae</taxon>
        <taxon>Lapillicoccus</taxon>
    </lineage>
</organism>
<gene>
    <name evidence="6" type="ORF">FB458_2623</name>
</gene>
<evidence type="ECO:0000256" key="2">
    <source>
        <dbReference type="ARBA" id="ARBA00023125"/>
    </source>
</evidence>
<proteinExistence type="predicted"/>
<dbReference type="RefSeq" id="WP_170185675.1">
    <property type="nucleotide sequence ID" value="NZ_BAAAPR010000009.1"/>
</dbReference>
<feature type="domain" description="HTH tetR-type" evidence="5">
    <location>
        <begin position="15"/>
        <end position="77"/>
    </location>
</feature>
<sequence>MTTELLRDRRAEQRTRTREAILVAARDLALERGPLGTSYGVDELAERADVSRRTVFNHFASLDEVTSTLCARTLDGVIDSFTDTARTAPLGDGTMGGVLDDVAGALRATDLVSAIGTIHALVGDAPSDDPRDQRPEWLVQHGFALASERLRAEVVRRNPAADPLDVTLLVESLLSGVAVVGEHWLLETGGADSAATRRRWSALLDKVIDTVRHGHVRATG</sequence>
<keyword evidence="7" id="KW-1185">Reference proteome</keyword>